<feature type="domain" description="YlxR" evidence="1">
    <location>
        <begin position="21"/>
        <end position="73"/>
    </location>
</feature>
<accession>A0A212JPI3</accession>
<dbReference type="GeneID" id="72381266"/>
<protein>
    <recommendedName>
        <fullName evidence="1">YlxR domain-containing protein</fullName>
    </recommendedName>
</protein>
<dbReference type="InterPro" id="IPR037465">
    <property type="entry name" value="YlxR"/>
</dbReference>
<dbReference type="InterPro" id="IPR007393">
    <property type="entry name" value="YlxR_dom"/>
</dbReference>
<sequence>MQKNNAAPVEVGEQACDGPERMCVICRRRFPKADLDRHVLAEQGILTLDAEKTRPGRGWYVCSDPVCAAKFAKFRPGTRRKGGKHVR</sequence>
<dbReference type="EMBL" id="FLUP01000001">
    <property type="protein sequence ID" value="SBW01353.1"/>
    <property type="molecule type" value="Genomic_DNA"/>
</dbReference>
<evidence type="ECO:0000259" key="1">
    <source>
        <dbReference type="Pfam" id="PF04296"/>
    </source>
</evidence>
<reference evidence="2" key="1">
    <citation type="submission" date="2016-04" db="EMBL/GenBank/DDBJ databases">
        <authorList>
            <person name="Evans L.H."/>
            <person name="Alamgir A."/>
            <person name="Owens N."/>
            <person name="Weber N.D."/>
            <person name="Virtaneva K."/>
            <person name="Barbian K."/>
            <person name="Babar A."/>
            <person name="Rosenke K."/>
        </authorList>
    </citation>
    <scope>NUCLEOTIDE SEQUENCE</scope>
    <source>
        <strain evidence="2">92-2</strain>
    </source>
</reference>
<dbReference type="RefSeq" id="WP_022659908.1">
    <property type="nucleotide sequence ID" value="NZ_CABSIF010000006.1"/>
</dbReference>
<evidence type="ECO:0000313" key="2">
    <source>
        <dbReference type="EMBL" id="SBW01353.1"/>
    </source>
</evidence>
<dbReference type="Gene3D" id="3.30.1230.10">
    <property type="entry name" value="YlxR-like"/>
    <property type="match status" value="1"/>
</dbReference>
<dbReference type="Pfam" id="PF04296">
    <property type="entry name" value="YlxR"/>
    <property type="match status" value="1"/>
</dbReference>
<dbReference type="AlphaFoldDB" id="A0A212JPI3"/>
<name>A0A212JPI3_9BACT</name>
<dbReference type="PANTHER" id="PTHR34215">
    <property type="entry name" value="BLL0784 PROTEIN"/>
    <property type="match status" value="1"/>
</dbReference>
<dbReference type="SUPFAM" id="SSF64376">
    <property type="entry name" value="YlxR-like"/>
    <property type="match status" value="1"/>
</dbReference>
<dbReference type="PANTHER" id="PTHR34215:SF1">
    <property type="entry name" value="YLXR DOMAIN-CONTAINING PROTEIN"/>
    <property type="match status" value="1"/>
</dbReference>
<organism evidence="2">
    <name type="scientific">uncultured Desulfovibrio sp</name>
    <dbReference type="NCBI Taxonomy" id="167968"/>
    <lineage>
        <taxon>Bacteria</taxon>
        <taxon>Pseudomonadati</taxon>
        <taxon>Thermodesulfobacteriota</taxon>
        <taxon>Desulfovibrionia</taxon>
        <taxon>Desulfovibrionales</taxon>
        <taxon>Desulfovibrionaceae</taxon>
        <taxon>Desulfovibrio</taxon>
        <taxon>environmental samples</taxon>
    </lineage>
</organism>
<gene>
    <name evidence="2" type="ORF">KM92DES2_11483</name>
</gene>
<proteinExistence type="predicted"/>
<dbReference type="InterPro" id="IPR035931">
    <property type="entry name" value="YlxR-like_sf"/>
</dbReference>